<evidence type="ECO:0000259" key="2">
    <source>
        <dbReference type="Pfam" id="PF23302"/>
    </source>
</evidence>
<dbReference type="Proteomes" id="UP001162480">
    <property type="component" value="Chromosome 15"/>
</dbReference>
<dbReference type="PANTHER" id="PTHR44144">
    <property type="entry name" value="DNAJ HOMOLOG SUBFAMILY C MEMBER 9"/>
    <property type="match status" value="1"/>
</dbReference>
<dbReference type="GO" id="GO:0005737">
    <property type="term" value="C:cytoplasm"/>
    <property type="evidence" value="ECO:0007669"/>
    <property type="project" value="TreeGrafter"/>
</dbReference>
<dbReference type="InterPro" id="IPR056453">
    <property type="entry name" value="HTH_DNAJC9"/>
</dbReference>
<evidence type="ECO:0000313" key="4">
    <source>
        <dbReference type="Proteomes" id="UP001162480"/>
    </source>
</evidence>
<name>A0AA36FDI6_OCTVU</name>
<dbReference type="Pfam" id="PF23302">
    <property type="entry name" value="HTH_DNAJC9"/>
    <property type="match status" value="1"/>
</dbReference>
<dbReference type="AlphaFoldDB" id="A0AA36FDI6"/>
<keyword evidence="4" id="KW-1185">Reference proteome</keyword>
<dbReference type="InterPro" id="IPR052594">
    <property type="entry name" value="J_domain-containing_protein"/>
</dbReference>
<proteinExistence type="predicted"/>
<evidence type="ECO:0000313" key="3">
    <source>
        <dbReference type="EMBL" id="CAI9733612.1"/>
    </source>
</evidence>
<dbReference type="GO" id="GO:0005634">
    <property type="term" value="C:nucleus"/>
    <property type="evidence" value="ECO:0007669"/>
    <property type="project" value="TreeGrafter"/>
</dbReference>
<reference evidence="3" key="1">
    <citation type="submission" date="2023-08" db="EMBL/GenBank/DDBJ databases">
        <authorList>
            <person name="Alioto T."/>
            <person name="Alioto T."/>
            <person name="Gomez Garrido J."/>
        </authorList>
    </citation>
    <scope>NUCLEOTIDE SEQUENCE</scope>
</reference>
<dbReference type="EMBL" id="OX597828">
    <property type="protein sequence ID" value="CAI9733612.1"/>
    <property type="molecule type" value="Genomic_DNA"/>
</dbReference>
<evidence type="ECO:0000256" key="1">
    <source>
        <dbReference type="SAM" id="Coils"/>
    </source>
</evidence>
<accession>A0AA36FDI6</accession>
<organism evidence="3 4">
    <name type="scientific">Octopus vulgaris</name>
    <name type="common">Common octopus</name>
    <dbReference type="NCBI Taxonomy" id="6645"/>
    <lineage>
        <taxon>Eukaryota</taxon>
        <taxon>Metazoa</taxon>
        <taxon>Spiralia</taxon>
        <taxon>Lophotrochozoa</taxon>
        <taxon>Mollusca</taxon>
        <taxon>Cephalopoda</taxon>
        <taxon>Coleoidea</taxon>
        <taxon>Octopodiformes</taxon>
        <taxon>Octopoda</taxon>
        <taxon>Incirrata</taxon>
        <taxon>Octopodidae</taxon>
        <taxon>Octopus</taxon>
    </lineage>
</organism>
<feature type="domain" description="DNAJC9 HTH" evidence="2">
    <location>
        <begin position="93"/>
        <end position="161"/>
    </location>
</feature>
<dbReference type="GO" id="GO:0031072">
    <property type="term" value="F:heat shock protein binding"/>
    <property type="evidence" value="ECO:0007669"/>
    <property type="project" value="TreeGrafter"/>
</dbReference>
<sequence>MNEQEDISRWMAVFNERLPWEAIVDAADRITPDKIVTLTNSMDKRDDDKRAIYDQTGSIDDDLVDDGKDWYAYWRCLFKRISVNDVMEFEKQYKGSAQELEDLKNCYVEYEGDMDRIMDNMMCSTSEDEPRFVNIVQGLIKKKQLPNFEMFIKEDMKKKHKRSKRFEMEAKEAEEMKKKLGLNSENSLESQILKRRANNFNSTIASLEAKYCKSAKK</sequence>
<gene>
    <name evidence="3" type="ORF">OCTVUL_1B004017</name>
</gene>
<protein>
    <recommendedName>
        <fullName evidence="2">DNAJC9 HTH domain-containing protein</fullName>
    </recommendedName>
</protein>
<keyword evidence="1" id="KW-0175">Coiled coil</keyword>
<feature type="coiled-coil region" evidence="1">
    <location>
        <begin position="156"/>
        <end position="210"/>
    </location>
</feature>
<dbReference type="PANTHER" id="PTHR44144:SF1">
    <property type="entry name" value="DNAJ HOMOLOG SUBFAMILY C MEMBER 9"/>
    <property type="match status" value="1"/>
</dbReference>